<dbReference type="Gene3D" id="2.120.10.30">
    <property type="entry name" value="TolB, C-terminal domain"/>
    <property type="match status" value="1"/>
</dbReference>
<proteinExistence type="inferred from homology"/>
<dbReference type="AlphaFoldDB" id="A0A3B1BVS0"/>
<organism evidence="3">
    <name type="scientific">hydrothermal vent metagenome</name>
    <dbReference type="NCBI Taxonomy" id="652676"/>
    <lineage>
        <taxon>unclassified sequences</taxon>
        <taxon>metagenomes</taxon>
        <taxon>ecological metagenomes</taxon>
    </lineage>
</organism>
<dbReference type="PANTHER" id="PTHR36842:SF1">
    <property type="entry name" value="PROTEIN TOLB"/>
    <property type="match status" value="1"/>
</dbReference>
<name>A0A3B1BVS0_9ZZZZ</name>
<comment type="similarity">
    <text evidence="1">Belongs to the TolB family.</text>
</comment>
<reference evidence="3" key="1">
    <citation type="submission" date="2018-06" db="EMBL/GenBank/DDBJ databases">
        <authorList>
            <person name="Zhirakovskaya E."/>
        </authorList>
    </citation>
    <scope>NUCLEOTIDE SEQUENCE</scope>
</reference>
<feature type="region of interest" description="Disordered" evidence="2">
    <location>
        <begin position="396"/>
        <end position="416"/>
    </location>
</feature>
<dbReference type="InterPro" id="IPR011042">
    <property type="entry name" value="6-blade_b-propeller_TolB-like"/>
</dbReference>
<gene>
    <name evidence="3" type="ORF">MNBD_NITROSPINAE02-1084</name>
</gene>
<evidence type="ECO:0000256" key="1">
    <source>
        <dbReference type="ARBA" id="ARBA00009820"/>
    </source>
</evidence>
<evidence type="ECO:0000313" key="3">
    <source>
        <dbReference type="EMBL" id="VAX22019.1"/>
    </source>
</evidence>
<evidence type="ECO:0000256" key="2">
    <source>
        <dbReference type="SAM" id="MobiDB-lite"/>
    </source>
</evidence>
<dbReference type="SUPFAM" id="SSF82171">
    <property type="entry name" value="DPP6 N-terminal domain-like"/>
    <property type="match status" value="1"/>
</dbReference>
<evidence type="ECO:0008006" key="4">
    <source>
        <dbReference type="Google" id="ProtNLM"/>
    </source>
</evidence>
<dbReference type="EMBL" id="UOGE01000071">
    <property type="protein sequence ID" value="VAX22019.1"/>
    <property type="molecule type" value="Genomic_DNA"/>
</dbReference>
<dbReference type="InterPro" id="IPR011659">
    <property type="entry name" value="WD40"/>
</dbReference>
<accession>A0A3B1BVS0</accession>
<dbReference type="Gene3D" id="2.40.160.50">
    <property type="entry name" value="membrane protein fhac: a member of the omp85/tpsb transporter family"/>
    <property type="match status" value="1"/>
</dbReference>
<sequence length="759" mass="85129">WINEGINGLFGGVNLPIVKMVALDSIRHNNVFNMGELHWFGYLKPEERRLAKAQSVTLFHYISGLTGPDNMKNMFLDYRYGYSNNDYLQKFTGKEGGALFSSWEEYEKGRLKMRDKPGSFSKRLTPATETIASFEAPVPIPGSDDFVCISNVDIEPEVYRFSKTGDEWEKERLIGWNRLFSVTRIRQEGSPLSVSRDGRYLFFFGDYGVAEYLFRIDLDGGGIRRFEIPTDDAYSPSASPDGSKVVFTGIKNGDVDLYIWAYETGELTQLTATPDDEGYAAWSPDGKRIAYAKETDEQWDLGIISLEEENKSRPLTHTARDEIQPAWGAGEGVIVFSASEDVGHQIYSINVITGETRALTNTEGGAFNPAPFKGGVLFEQYEDMSSSVRWASPATKGAIGRVPPPPPPVAEKGGSVSIRESDSGSLFSRSFSLPLVLASMGDETSNNELLWIFGANTGVVSQGVTAGNSRAFFVPRGNIRYTNKFNLFDISANLFYQSRDLTDDSGDGDNSSDSSFREREKYGGDIGLSYSPTENVTFGVGYTGFQVNKRQLIDDDYKNYFDSGFYAQIMVNHIVRYNLYPEYGYLLHSKYSLVNEMFGADNNYGIYYNKVQAYFPAFEKVVAGINMDYDFSDGEFPTYFDLGWQNGLKGIELNKYEGTHRLVARATLERPVFIDSRLSAAYSTLRDMRVILFADMGTVTDQSPFKRSIDTYRKTVGIHVRLDIYWLQAFGVPIGIYYAKEVDSDNPDSILSITAGMYF</sequence>
<dbReference type="PANTHER" id="PTHR36842">
    <property type="entry name" value="PROTEIN TOLB HOMOLOG"/>
    <property type="match status" value="1"/>
</dbReference>
<protein>
    <recommendedName>
        <fullName evidence="4">TolB protein, periplasmic protein involved in the tonb-independent uptake of group A colicins</fullName>
    </recommendedName>
</protein>
<feature type="non-terminal residue" evidence="3">
    <location>
        <position position="1"/>
    </location>
</feature>
<dbReference type="Pfam" id="PF07676">
    <property type="entry name" value="PD40"/>
    <property type="match status" value="2"/>
</dbReference>